<reference evidence="2 3" key="1">
    <citation type="submission" date="2016-11" db="EMBL/GenBank/DDBJ databases">
        <authorList>
            <person name="Jaros S."/>
            <person name="Januszkiewicz K."/>
            <person name="Wedrychowicz H."/>
        </authorList>
    </citation>
    <scope>NUCLEOTIDE SEQUENCE [LARGE SCALE GENOMIC DNA]</scope>
    <source>
        <strain evidence="2 3">HD4</strain>
    </source>
</reference>
<proteinExistence type="predicted"/>
<dbReference type="Proteomes" id="UP000184263">
    <property type="component" value="Unassembled WGS sequence"/>
</dbReference>
<evidence type="ECO:0000313" key="3">
    <source>
        <dbReference type="Proteomes" id="UP000184263"/>
    </source>
</evidence>
<evidence type="ECO:0000259" key="1">
    <source>
        <dbReference type="Pfam" id="PF07872"/>
    </source>
</evidence>
<dbReference type="AlphaFoldDB" id="A0A1M6SWY8"/>
<name>A0A1M6SWY8_SELRU</name>
<organism evidence="2 3">
    <name type="scientific">Selenomonas ruminantium</name>
    <dbReference type="NCBI Taxonomy" id="971"/>
    <lineage>
        <taxon>Bacteria</taxon>
        <taxon>Bacillati</taxon>
        <taxon>Bacillota</taxon>
        <taxon>Negativicutes</taxon>
        <taxon>Selenomonadales</taxon>
        <taxon>Selenomonadaceae</taxon>
        <taxon>Selenomonas</taxon>
    </lineage>
</organism>
<gene>
    <name evidence="2" type="ORF">SAMN05216582_105126</name>
</gene>
<dbReference type="RefSeq" id="WP_073088530.1">
    <property type="nucleotide sequence ID" value="NZ_FRBC01000005.1"/>
</dbReference>
<dbReference type="InterPro" id="IPR012454">
    <property type="entry name" value="DUF1659"/>
</dbReference>
<dbReference type="EMBL" id="FRBC01000005">
    <property type="protein sequence ID" value="SHK49235.1"/>
    <property type="molecule type" value="Genomic_DNA"/>
</dbReference>
<evidence type="ECO:0000313" key="2">
    <source>
        <dbReference type="EMBL" id="SHK49235.1"/>
    </source>
</evidence>
<sequence>MATRMNPATKLQIKVITATDNSGKEQIAVRSFNVNPALTDADLLAIGTKLGSLQSFPVSDICRQDNAALAE</sequence>
<protein>
    <recommendedName>
        <fullName evidence="1">DUF1659 domain-containing protein</fullName>
    </recommendedName>
</protein>
<dbReference type="OrthoDB" id="1667060at2"/>
<accession>A0A1M6SWY8</accession>
<dbReference type="Pfam" id="PF07872">
    <property type="entry name" value="DUF1659"/>
    <property type="match status" value="1"/>
</dbReference>
<feature type="domain" description="DUF1659" evidence="1">
    <location>
        <begin position="5"/>
        <end position="70"/>
    </location>
</feature>